<dbReference type="AlphaFoldDB" id="A0A6J8BD11"/>
<dbReference type="Proteomes" id="UP000507470">
    <property type="component" value="Unassembled WGS sequence"/>
</dbReference>
<dbReference type="OrthoDB" id="6105495at2759"/>
<reference evidence="1 2" key="1">
    <citation type="submission" date="2020-06" db="EMBL/GenBank/DDBJ databases">
        <authorList>
            <person name="Li R."/>
            <person name="Bekaert M."/>
        </authorList>
    </citation>
    <scope>NUCLEOTIDE SEQUENCE [LARGE SCALE GENOMIC DNA]</scope>
    <source>
        <strain evidence="2">wild</strain>
    </source>
</reference>
<dbReference type="PANTHER" id="PTHR46704">
    <property type="entry name" value="CXC DOMAIN-CONTAINING PROTEIN-RELATED"/>
    <property type="match status" value="1"/>
</dbReference>
<evidence type="ECO:0000313" key="2">
    <source>
        <dbReference type="Proteomes" id="UP000507470"/>
    </source>
</evidence>
<organism evidence="1 2">
    <name type="scientific">Mytilus coruscus</name>
    <name type="common">Sea mussel</name>
    <dbReference type="NCBI Taxonomy" id="42192"/>
    <lineage>
        <taxon>Eukaryota</taxon>
        <taxon>Metazoa</taxon>
        <taxon>Spiralia</taxon>
        <taxon>Lophotrochozoa</taxon>
        <taxon>Mollusca</taxon>
        <taxon>Bivalvia</taxon>
        <taxon>Autobranchia</taxon>
        <taxon>Pteriomorphia</taxon>
        <taxon>Mytilida</taxon>
        <taxon>Mytiloidea</taxon>
        <taxon>Mytilidae</taxon>
        <taxon>Mytilinae</taxon>
        <taxon>Mytilus</taxon>
    </lineage>
</organism>
<dbReference type="EMBL" id="CACVKT020003042">
    <property type="protein sequence ID" value="CAC5381291.1"/>
    <property type="molecule type" value="Genomic_DNA"/>
</dbReference>
<name>A0A6J8BD11_MYTCO</name>
<proteinExistence type="predicted"/>
<accession>A0A6J8BD11</accession>
<keyword evidence="2" id="KW-1185">Reference proteome</keyword>
<gene>
    <name evidence="1" type="ORF">MCOR_17183</name>
</gene>
<evidence type="ECO:0000313" key="1">
    <source>
        <dbReference type="EMBL" id="CAC5381291.1"/>
    </source>
</evidence>
<sequence length="476" mass="53663">MRRSERYWAGLSSDLMIEQVLMRSVKTAGGLTRGRGMGDVQRSQWLLSMPACGEMNRAVKDRTGIGYHTSEQHKEESQARQKRDKDDIMTVLSFMKDRDPFKGDNSLRNIESGITADSSVNADSAKEVGKGIIQSLVGKNIMDYTFRKKQQLITLSNKTSVKIDGKLVEVDPQLLLQRCTAVANTLFDDISVIFQYELCSVPSSLFDSNGLPREAHKSVLSDSILNLVKSEATEINTEHVKYVLDGGSLIHRIPWVKGQTFSSICESYVQYVMKHYSDAAIVFDGYPDTPTLTDVTHIRRTKGILTPKVEFTADMPCRSKKEVFLSNSYNKQRFIDMLSLKLQDCNYKVVNAPDHADVTIVQTAVQHAQNSQVIVIGEDTDLLVILCSRSQSEHHNIYFKSEPKQNTIRIRIWDINKTKEKLGKTICNILRVIHAFTGCDTVSHIFGHGKGAVLKKFHVITLSARESHDIFERLES</sequence>
<protein>
    <submittedName>
        <fullName evidence="1">Uncharacterized protein</fullName>
    </submittedName>
</protein>
<dbReference type="PANTHER" id="PTHR46704:SF1">
    <property type="entry name" value="TELOMERE LENGTH REGULATION PROTEIN TEL2 HOMOLOG"/>
    <property type="match status" value="1"/>
</dbReference>